<protein>
    <submittedName>
        <fullName evidence="1">Uncharacterized protein</fullName>
    </submittedName>
</protein>
<dbReference type="Proteomes" id="UP000194204">
    <property type="component" value="Unassembled WGS sequence"/>
</dbReference>
<dbReference type="EMBL" id="MUBK01000044">
    <property type="protein sequence ID" value="OTA16347.1"/>
    <property type="molecule type" value="Genomic_DNA"/>
</dbReference>
<sequence length="139" mass="15137">MHQDTDGAAISNNVMLSQQQQVSVIRQLQQLTPDQRALAEVERCLRIEGGKFSKMLSLCLRGQRAQVMAGQSKTGVSRVNMLAGLAFGQHKTGAQALMTGNQTIKRTGQRLTVELTAQAQRDGNMVGQTGCRIELSQEP</sequence>
<accession>A0A1Y2SFJ9</accession>
<comment type="caution">
    <text evidence="1">The sequence shown here is derived from an EMBL/GenBank/DDBJ whole genome shotgun (WGS) entry which is preliminary data.</text>
</comment>
<proteinExistence type="predicted"/>
<dbReference type="AlphaFoldDB" id="A0A1Y2SFJ9"/>
<keyword evidence="2" id="KW-1185">Reference proteome</keyword>
<name>A0A1Y2SFJ9_9GAMM</name>
<organism evidence="1 2">
    <name type="scientific">Xenorhabdus beddingii</name>
    <dbReference type="NCBI Taxonomy" id="40578"/>
    <lineage>
        <taxon>Bacteria</taxon>
        <taxon>Pseudomonadati</taxon>
        <taxon>Pseudomonadota</taxon>
        <taxon>Gammaproteobacteria</taxon>
        <taxon>Enterobacterales</taxon>
        <taxon>Morganellaceae</taxon>
        <taxon>Xenorhabdus</taxon>
    </lineage>
</organism>
<evidence type="ECO:0000313" key="1">
    <source>
        <dbReference type="EMBL" id="OTA16347.1"/>
    </source>
</evidence>
<evidence type="ECO:0000313" key="2">
    <source>
        <dbReference type="Proteomes" id="UP000194204"/>
    </source>
</evidence>
<reference evidence="1 2" key="1">
    <citation type="submission" date="2017-01" db="EMBL/GenBank/DDBJ databases">
        <title>Deconstructing symbiosis and pathogenesis requirements using a combined genomic-metabolomic approach.</title>
        <authorList>
            <person name="Tobias N.J."/>
            <person name="Wolff H."/>
            <person name="Djahanschiri B."/>
            <person name="Ebersberger I."/>
            <person name="Bode H.B."/>
        </authorList>
    </citation>
    <scope>NUCLEOTIDE SEQUENCE [LARGE SCALE GENOMIC DNA]</scope>
    <source>
        <strain evidence="1 2">DSM 4764</strain>
    </source>
</reference>
<gene>
    <name evidence="1" type="ORF">Xbed_03488</name>
</gene>